<protein>
    <submittedName>
        <fullName evidence="8">MATE family efflux transporter</fullName>
    </submittedName>
</protein>
<dbReference type="Pfam" id="PF01554">
    <property type="entry name" value="MatE"/>
    <property type="match status" value="1"/>
</dbReference>
<dbReference type="KEGG" id="mstr:EGN60_00305"/>
<evidence type="ECO:0000256" key="3">
    <source>
        <dbReference type="ARBA" id="ARBA00022475"/>
    </source>
</evidence>
<feature type="transmembrane region" description="Helical" evidence="7">
    <location>
        <begin position="106"/>
        <end position="124"/>
    </location>
</feature>
<feature type="transmembrane region" description="Helical" evidence="7">
    <location>
        <begin position="66"/>
        <end position="86"/>
    </location>
</feature>
<organism evidence="8 9">
    <name type="scientific">Mycoplasma struthionis</name>
    <dbReference type="NCBI Taxonomy" id="538220"/>
    <lineage>
        <taxon>Bacteria</taxon>
        <taxon>Bacillati</taxon>
        <taxon>Mycoplasmatota</taxon>
        <taxon>Mollicutes</taxon>
        <taxon>Mycoplasmataceae</taxon>
        <taxon>Mycoplasma</taxon>
    </lineage>
</organism>
<dbReference type="AlphaFoldDB" id="A0A3G8LFM0"/>
<dbReference type="OrthoDB" id="393879at2"/>
<dbReference type="PANTHER" id="PTHR43549">
    <property type="entry name" value="MULTIDRUG RESISTANCE PROTEIN YPNP-RELATED"/>
    <property type="match status" value="1"/>
</dbReference>
<evidence type="ECO:0000256" key="4">
    <source>
        <dbReference type="ARBA" id="ARBA00022692"/>
    </source>
</evidence>
<feature type="transmembrane region" description="Helical" evidence="7">
    <location>
        <begin position="144"/>
        <end position="164"/>
    </location>
</feature>
<keyword evidence="3" id="KW-1003">Cell membrane</keyword>
<comment type="subcellular location">
    <subcellularLocation>
        <location evidence="1">Cell membrane</location>
        <topology evidence="1">Multi-pass membrane protein</topology>
    </subcellularLocation>
</comment>
<keyword evidence="4 7" id="KW-0812">Transmembrane</keyword>
<feature type="transmembrane region" description="Helical" evidence="7">
    <location>
        <begin position="449"/>
        <end position="469"/>
    </location>
</feature>
<feature type="transmembrane region" description="Helical" evidence="7">
    <location>
        <begin position="254"/>
        <end position="273"/>
    </location>
</feature>
<dbReference type="InterPro" id="IPR052031">
    <property type="entry name" value="Membrane_Transporter-Flippase"/>
</dbReference>
<dbReference type="EMBL" id="CP034044">
    <property type="protein sequence ID" value="AZG68423.1"/>
    <property type="molecule type" value="Genomic_DNA"/>
</dbReference>
<feature type="transmembrane region" description="Helical" evidence="7">
    <location>
        <begin position="481"/>
        <end position="507"/>
    </location>
</feature>
<dbReference type="Proteomes" id="UP000275883">
    <property type="component" value="Chromosome"/>
</dbReference>
<evidence type="ECO:0000256" key="6">
    <source>
        <dbReference type="ARBA" id="ARBA00023136"/>
    </source>
</evidence>
<gene>
    <name evidence="8" type="ORF">EGN60_00305</name>
</gene>
<reference evidence="8 9" key="1">
    <citation type="submission" date="2018-11" db="EMBL/GenBank/DDBJ databases">
        <title>Genome sequence of Mycoplasma struthionis sp. nov.</title>
        <authorList>
            <person name="Spergser J."/>
        </authorList>
    </citation>
    <scope>NUCLEOTIDE SEQUENCE [LARGE SCALE GENOMIC DNA]</scope>
    <source>
        <strain evidence="8 9">237IA</strain>
    </source>
</reference>
<feature type="transmembrane region" description="Helical" evidence="7">
    <location>
        <begin position="204"/>
        <end position="224"/>
    </location>
</feature>
<evidence type="ECO:0000256" key="5">
    <source>
        <dbReference type="ARBA" id="ARBA00022989"/>
    </source>
</evidence>
<feature type="transmembrane region" description="Helical" evidence="7">
    <location>
        <begin position="348"/>
        <end position="369"/>
    </location>
</feature>
<accession>A0A3G8LFM0</accession>
<feature type="transmembrane region" description="Helical" evidence="7">
    <location>
        <begin position="519"/>
        <end position="541"/>
    </location>
</feature>
<keyword evidence="5 7" id="KW-1133">Transmembrane helix</keyword>
<evidence type="ECO:0000256" key="1">
    <source>
        <dbReference type="ARBA" id="ARBA00004651"/>
    </source>
</evidence>
<feature type="transmembrane region" description="Helical" evidence="7">
    <location>
        <begin position="176"/>
        <end position="198"/>
    </location>
</feature>
<proteinExistence type="predicted"/>
<name>A0A3G8LFM0_9MOLU</name>
<keyword evidence="9" id="KW-1185">Reference proteome</keyword>
<dbReference type="InterPro" id="IPR002528">
    <property type="entry name" value="MATE_fam"/>
</dbReference>
<evidence type="ECO:0000313" key="9">
    <source>
        <dbReference type="Proteomes" id="UP000275883"/>
    </source>
</evidence>
<sequence length="564" mass="63701">MKVQINKNKHVFRRLLPQNKSDLKSYFIKTLPIIIGEILFCLNGFLDNFMVSHISGGVDALSYANSYTGIIYTVFFSIQGIAAMFVGQYYGKKDYDKVKQIINLRFWLNFVVVICFAIPTWVVGKQMIELIGGPNIKESVKIQSVRYLSLICISWLLTTYNINTNMLLNETGHSKYAFFSACATMTSNALINVLFLYILKKPAYYAAIGSIIGALVCAISDELWTYFKDRKIFINPLKVFYITKPIAKQILSKIPAMLITISAMITIPLRLIIWTRAYPDDLLHGSGVGLKWMGINSANVFGLVESLSTIASAVTGACSSNVSFFVAAKLGHNEFDEAEKHSHALKGFHALLGFIVSILLLAVVFAIAYSPTTTKGISEGINKIFYENKQSSLANQKQYVLEILKTQNRLDLLNYIDQNNSLPFLNQNPDYDLWVKKAANLGRQEYRKAFLFCSFTFLAFNPVWCWFYTSAALPRAGGRTIIASITMWVAQWLSFIWLVILTFAIVLPLRANGTNISIALTYFLFYSIDFIRLAIFEIVAWKTDWKRNITINHKSDSEPISQSA</sequence>
<dbReference type="GO" id="GO:0005886">
    <property type="term" value="C:plasma membrane"/>
    <property type="evidence" value="ECO:0007669"/>
    <property type="project" value="UniProtKB-SubCell"/>
</dbReference>
<evidence type="ECO:0000256" key="2">
    <source>
        <dbReference type="ARBA" id="ARBA00022448"/>
    </source>
</evidence>
<evidence type="ECO:0000313" key="8">
    <source>
        <dbReference type="EMBL" id="AZG68423.1"/>
    </source>
</evidence>
<keyword evidence="2" id="KW-0813">Transport</keyword>
<dbReference type="PANTHER" id="PTHR43549:SF2">
    <property type="entry name" value="MULTIDRUG RESISTANCE PROTEIN NORM-RELATED"/>
    <property type="match status" value="1"/>
</dbReference>
<feature type="transmembrane region" description="Helical" evidence="7">
    <location>
        <begin position="26"/>
        <end position="46"/>
    </location>
</feature>
<evidence type="ECO:0000256" key="7">
    <source>
        <dbReference type="SAM" id="Phobius"/>
    </source>
</evidence>
<keyword evidence="6 7" id="KW-0472">Membrane</keyword>
<dbReference type="GO" id="GO:0015297">
    <property type="term" value="F:antiporter activity"/>
    <property type="evidence" value="ECO:0007669"/>
    <property type="project" value="InterPro"/>
</dbReference>
<dbReference type="GO" id="GO:0042910">
    <property type="term" value="F:xenobiotic transmembrane transporter activity"/>
    <property type="evidence" value="ECO:0007669"/>
    <property type="project" value="InterPro"/>
</dbReference>